<dbReference type="SUPFAM" id="SSF48498">
    <property type="entry name" value="Tetracyclin repressor-like, C-terminal domain"/>
    <property type="match status" value="1"/>
</dbReference>
<evidence type="ECO:0000256" key="4">
    <source>
        <dbReference type="PROSITE-ProRule" id="PRU00335"/>
    </source>
</evidence>
<dbReference type="InterPro" id="IPR050109">
    <property type="entry name" value="HTH-type_TetR-like_transc_reg"/>
</dbReference>
<feature type="domain" description="HTH tetR-type" evidence="5">
    <location>
        <begin position="7"/>
        <end position="67"/>
    </location>
</feature>
<evidence type="ECO:0000259" key="5">
    <source>
        <dbReference type="PROSITE" id="PS50977"/>
    </source>
</evidence>
<dbReference type="InterPro" id="IPR036271">
    <property type="entry name" value="Tet_transcr_reg_TetR-rel_C_sf"/>
</dbReference>
<feature type="DNA-binding region" description="H-T-H motif" evidence="4">
    <location>
        <begin position="30"/>
        <end position="49"/>
    </location>
</feature>
<comment type="caution">
    <text evidence="6">The sequence shown here is derived from an EMBL/GenBank/DDBJ whole genome shotgun (WGS) entry which is preliminary data.</text>
</comment>
<evidence type="ECO:0000256" key="1">
    <source>
        <dbReference type="ARBA" id="ARBA00023015"/>
    </source>
</evidence>
<dbReference type="InterPro" id="IPR025996">
    <property type="entry name" value="MT1864/Rv1816-like_C"/>
</dbReference>
<dbReference type="PROSITE" id="PS50977">
    <property type="entry name" value="HTH_TETR_2"/>
    <property type="match status" value="1"/>
</dbReference>
<sequence>MSPRNGAPTRSAIVAAASALLESGGPDAVTLRSVGAVAGVSRSAAYRHFEGKADLLAALALQTLTDLATSIRDTGGHSGGGSSLHRGCRAYLRYAVEQPHHYQLIFGDAPIAEPSREIESAADDGMHALGKLVECAQAEGELGEGSPRELATVLWAFLHGLAQLQITGHLREPRTIEGDAGIDKLLTLALSALRPAR</sequence>
<dbReference type="PRINTS" id="PR00455">
    <property type="entry name" value="HTHTETR"/>
</dbReference>
<keyword evidence="3" id="KW-0804">Transcription</keyword>
<dbReference type="AlphaFoldDB" id="A0A0D8HNC5"/>
<evidence type="ECO:0000256" key="3">
    <source>
        <dbReference type="ARBA" id="ARBA00023163"/>
    </source>
</evidence>
<evidence type="ECO:0000313" key="7">
    <source>
        <dbReference type="Proteomes" id="UP000032360"/>
    </source>
</evidence>
<keyword evidence="7" id="KW-1185">Reference proteome</keyword>
<name>A0A0D8HNC5_9ACTN</name>
<dbReference type="Pfam" id="PF00440">
    <property type="entry name" value="TetR_N"/>
    <property type="match status" value="1"/>
</dbReference>
<dbReference type="Proteomes" id="UP000032360">
    <property type="component" value="Unassembled WGS sequence"/>
</dbReference>
<protein>
    <submittedName>
        <fullName evidence="6">TetR family protein</fullName>
    </submittedName>
</protein>
<organism evidence="6 7">
    <name type="scientific">Acidithrix ferrooxidans</name>
    <dbReference type="NCBI Taxonomy" id="1280514"/>
    <lineage>
        <taxon>Bacteria</taxon>
        <taxon>Bacillati</taxon>
        <taxon>Actinomycetota</taxon>
        <taxon>Acidimicrobiia</taxon>
        <taxon>Acidimicrobiales</taxon>
        <taxon>Acidimicrobiaceae</taxon>
        <taxon>Acidithrix</taxon>
    </lineage>
</organism>
<gene>
    <name evidence="6" type="ORF">AXFE_04640</name>
</gene>
<dbReference type="SUPFAM" id="SSF46689">
    <property type="entry name" value="Homeodomain-like"/>
    <property type="match status" value="1"/>
</dbReference>
<dbReference type="PANTHER" id="PTHR30055:SF226">
    <property type="entry name" value="HTH-TYPE TRANSCRIPTIONAL REGULATOR PKSA"/>
    <property type="match status" value="1"/>
</dbReference>
<dbReference type="InterPro" id="IPR001647">
    <property type="entry name" value="HTH_TetR"/>
</dbReference>
<keyword evidence="1" id="KW-0805">Transcription regulation</keyword>
<reference evidence="6 7" key="1">
    <citation type="submission" date="2015-01" db="EMBL/GenBank/DDBJ databases">
        <title>Draft genome of the acidophilic iron oxidizer Acidithrix ferrooxidans strain Py-F3.</title>
        <authorList>
            <person name="Poehlein A."/>
            <person name="Eisen S."/>
            <person name="Schloemann M."/>
            <person name="Johnson B.D."/>
            <person name="Daniel R."/>
            <person name="Muehling M."/>
        </authorList>
    </citation>
    <scope>NUCLEOTIDE SEQUENCE [LARGE SCALE GENOMIC DNA]</scope>
    <source>
        <strain evidence="6 7">Py-F3</strain>
    </source>
</reference>
<dbReference type="GO" id="GO:0003700">
    <property type="term" value="F:DNA-binding transcription factor activity"/>
    <property type="evidence" value="ECO:0007669"/>
    <property type="project" value="TreeGrafter"/>
</dbReference>
<proteinExistence type="predicted"/>
<accession>A0A0D8HNC5</accession>
<evidence type="ECO:0000256" key="2">
    <source>
        <dbReference type="ARBA" id="ARBA00023125"/>
    </source>
</evidence>
<keyword evidence="2 4" id="KW-0238">DNA-binding</keyword>
<dbReference type="PANTHER" id="PTHR30055">
    <property type="entry name" value="HTH-TYPE TRANSCRIPTIONAL REGULATOR RUTR"/>
    <property type="match status" value="1"/>
</dbReference>
<dbReference type="Pfam" id="PF13305">
    <property type="entry name" value="TetR_C_33"/>
    <property type="match status" value="1"/>
</dbReference>
<dbReference type="STRING" id="1280514.AXFE_04640"/>
<evidence type="ECO:0000313" key="6">
    <source>
        <dbReference type="EMBL" id="KJF18626.1"/>
    </source>
</evidence>
<dbReference type="RefSeq" id="WP_052604266.1">
    <property type="nucleotide sequence ID" value="NZ_JXYS01000011.1"/>
</dbReference>
<dbReference type="Gene3D" id="1.10.357.10">
    <property type="entry name" value="Tetracycline Repressor, domain 2"/>
    <property type="match status" value="1"/>
</dbReference>
<dbReference type="InterPro" id="IPR009057">
    <property type="entry name" value="Homeodomain-like_sf"/>
</dbReference>
<dbReference type="OrthoDB" id="3173376at2"/>
<dbReference type="GO" id="GO:0000976">
    <property type="term" value="F:transcription cis-regulatory region binding"/>
    <property type="evidence" value="ECO:0007669"/>
    <property type="project" value="TreeGrafter"/>
</dbReference>
<dbReference type="EMBL" id="JXYS01000011">
    <property type="protein sequence ID" value="KJF18626.1"/>
    <property type="molecule type" value="Genomic_DNA"/>
</dbReference>